<dbReference type="EMBL" id="JBHSAB010000010">
    <property type="protein sequence ID" value="MFC3908634.1"/>
    <property type="molecule type" value="Genomic_DNA"/>
</dbReference>
<keyword evidence="2" id="KW-1185">Reference proteome</keyword>
<dbReference type="RefSeq" id="WP_382342104.1">
    <property type="nucleotide sequence ID" value="NZ_JBHSAB010000010.1"/>
</dbReference>
<evidence type="ECO:0000313" key="1">
    <source>
        <dbReference type="EMBL" id="MFC3908634.1"/>
    </source>
</evidence>
<proteinExistence type="predicted"/>
<dbReference type="Proteomes" id="UP001595758">
    <property type="component" value="Unassembled WGS sequence"/>
</dbReference>
<reference evidence="2" key="1">
    <citation type="journal article" date="2019" name="Int. J. Syst. Evol. Microbiol.">
        <title>The Global Catalogue of Microorganisms (GCM) 10K type strain sequencing project: providing services to taxonomists for standard genome sequencing and annotation.</title>
        <authorList>
            <consortium name="The Broad Institute Genomics Platform"/>
            <consortium name="The Broad Institute Genome Sequencing Center for Infectious Disease"/>
            <person name="Wu L."/>
            <person name="Ma J."/>
        </authorList>
    </citation>
    <scope>NUCLEOTIDE SEQUENCE [LARGE SCALE GENOMIC DNA]</scope>
    <source>
        <strain evidence="2">CCUG 59858</strain>
    </source>
</reference>
<gene>
    <name evidence="1" type="ORF">ACFORL_06035</name>
</gene>
<evidence type="ECO:0000313" key="2">
    <source>
        <dbReference type="Proteomes" id="UP001595758"/>
    </source>
</evidence>
<name>A0ABV8CF92_9GAMM</name>
<sequence length="46" mass="4318">MPVGVLGRLAGTGTVGNSAIAGTIAGIAVRAAGKQLSSGGVGVRLR</sequence>
<protein>
    <submittedName>
        <fullName evidence="1">Uncharacterized protein</fullName>
    </submittedName>
</protein>
<comment type="caution">
    <text evidence="1">The sequence shown here is derived from an EMBL/GenBank/DDBJ whole genome shotgun (WGS) entry which is preliminary data.</text>
</comment>
<organism evidence="1 2">
    <name type="scientific">Legionella dresdenensis</name>
    <dbReference type="NCBI Taxonomy" id="450200"/>
    <lineage>
        <taxon>Bacteria</taxon>
        <taxon>Pseudomonadati</taxon>
        <taxon>Pseudomonadota</taxon>
        <taxon>Gammaproteobacteria</taxon>
        <taxon>Legionellales</taxon>
        <taxon>Legionellaceae</taxon>
        <taxon>Legionella</taxon>
    </lineage>
</organism>
<accession>A0ABV8CF92</accession>